<dbReference type="AlphaFoldDB" id="A0A915U358"/>
<organism evidence="1 2">
    <name type="scientific">Desulfolithobacter dissulfuricans</name>
    <dbReference type="NCBI Taxonomy" id="2795293"/>
    <lineage>
        <taxon>Bacteria</taxon>
        <taxon>Pseudomonadati</taxon>
        <taxon>Thermodesulfobacteriota</taxon>
        <taxon>Desulfobulbia</taxon>
        <taxon>Desulfobulbales</taxon>
        <taxon>Desulfobulbaceae</taxon>
        <taxon>Desulfolithobacter</taxon>
    </lineage>
</organism>
<proteinExistence type="predicted"/>
<accession>A0A915U358</accession>
<sequence>MVSVYLFLVNRGAIGKKACPVNSDPLVSGQAADYLHKIALVLSSGHLDLAGSIVHNLINNLPGRASDHSLGRNQQGMFVSVDDDRSVDGTSGPPPARIVNIDKNFHRPASWSYCRAYLIDSSFDQAAGSQG</sequence>
<dbReference type="KEGG" id="ddu:GF1_27950"/>
<evidence type="ECO:0000313" key="1">
    <source>
        <dbReference type="EMBL" id="BCO10419.1"/>
    </source>
</evidence>
<evidence type="ECO:0000313" key="2">
    <source>
        <dbReference type="Proteomes" id="UP001063350"/>
    </source>
</evidence>
<gene>
    <name evidence="1" type="ORF">GF1_27950</name>
</gene>
<name>A0A915U358_9BACT</name>
<dbReference type="EMBL" id="AP024233">
    <property type="protein sequence ID" value="BCO10419.1"/>
    <property type="molecule type" value="Genomic_DNA"/>
</dbReference>
<protein>
    <submittedName>
        <fullName evidence="1">Uncharacterized protein</fullName>
    </submittedName>
</protein>
<keyword evidence="2" id="KW-1185">Reference proteome</keyword>
<dbReference type="Proteomes" id="UP001063350">
    <property type="component" value="Chromosome"/>
</dbReference>
<reference evidence="1" key="1">
    <citation type="submission" date="2020-12" db="EMBL/GenBank/DDBJ databases">
        <title>Desulfobium dissulfuricans gen. nov., sp. nov., a novel mesophilic, sulfate-reducing bacterium isolated from a deep-sea hydrothermal vent.</title>
        <authorList>
            <person name="Hashimoto Y."/>
            <person name="Tame A."/>
            <person name="Sawayama S."/>
            <person name="Miyazaki J."/>
            <person name="Takai K."/>
            <person name="Nakagawa S."/>
        </authorList>
    </citation>
    <scope>NUCLEOTIDE SEQUENCE</scope>
    <source>
        <strain evidence="1">GF1</strain>
    </source>
</reference>